<dbReference type="PIRSF" id="PIRSF000724">
    <property type="entry name" value="Pgk"/>
    <property type="match status" value="1"/>
</dbReference>
<evidence type="ECO:0000256" key="13">
    <source>
        <dbReference type="PIRSR" id="PIRSR000724-1"/>
    </source>
</evidence>
<dbReference type="InterPro" id="IPR015824">
    <property type="entry name" value="Phosphoglycerate_kinase_N"/>
</dbReference>
<dbReference type="GO" id="GO:0006094">
    <property type="term" value="P:gluconeogenesis"/>
    <property type="evidence" value="ECO:0007669"/>
    <property type="project" value="TreeGrafter"/>
</dbReference>
<dbReference type="GO" id="GO:0043531">
    <property type="term" value="F:ADP binding"/>
    <property type="evidence" value="ECO:0007669"/>
    <property type="project" value="TreeGrafter"/>
</dbReference>
<evidence type="ECO:0000256" key="8">
    <source>
        <dbReference type="ARBA" id="ARBA00022741"/>
    </source>
</evidence>
<reference evidence="16 17" key="1">
    <citation type="submission" date="2017-05" db="EMBL/GenBank/DDBJ databases">
        <authorList>
            <person name="Varghese N."/>
            <person name="Submissions S."/>
        </authorList>
    </citation>
    <scope>NUCLEOTIDE SEQUENCE [LARGE SCALE GENOMIC DNA]</scope>
    <source>
        <strain evidence="16 17">DSM 29371</strain>
    </source>
</reference>
<feature type="binding site" evidence="12 13">
    <location>
        <begin position="96"/>
        <end position="99"/>
    </location>
    <ligand>
        <name>substrate</name>
    </ligand>
</feature>
<dbReference type="PANTHER" id="PTHR11406">
    <property type="entry name" value="PHOSPHOGLYCERATE KINASE"/>
    <property type="match status" value="1"/>
</dbReference>
<feature type="binding site" evidence="12">
    <location>
        <position position="73"/>
    </location>
    <ligand>
        <name>substrate</name>
    </ligand>
</feature>
<organism evidence="16 17">
    <name type="scientific">Chryseobacterium rhizoplanae</name>
    <dbReference type="NCBI Taxonomy" id="1609531"/>
    <lineage>
        <taxon>Bacteria</taxon>
        <taxon>Pseudomonadati</taxon>
        <taxon>Bacteroidota</taxon>
        <taxon>Flavobacteriia</taxon>
        <taxon>Flavobacteriales</taxon>
        <taxon>Weeksellaceae</taxon>
        <taxon>Chryseobacterium group</taxon>
        <taxon>Chryseobacterium</taxon>
    </lineage>
</organism>
<keyword evidence="8 12" id="KW-0547">Nucleotide-binding</keyword>
<comment type="catalytic activity">
    <reaction evidence="1 12 15">
        <text>(2R)-3-phosphoglycerate + ATP = (2R)-3-phospho-glyceroyl phosphate + ADP</text>
        <dbReference type="Rhea" id="RHEA:14801"/>
        <dbReference type="ChEBI" id="CHEBI:30616"/>
        <dbReference type="ChEBI" id="CHEBI:57604"/>
        <dbReference type="ChEBI" id="CHEBI:58272"/>
        <dbReference type="ChEBI" id="CHEBI:456216"/>
        <dbReference type="EC" id="2.7.2.3"/>
    </reaction>
</comment>
<dbReference type="PRINTS" id="PR00477">
    <property type="entry name" value="PHGLYCKINASE"/>
</dbReference>
<feature type="binding site" evidence="12 14">
    <location>
        <position position="240"/>
    </location>
    <ligand>
        <name>ATP</name>
        <dbReference type="ChEBI" id="CHEBI:30616"/>
    </ligand>
</feature>
<evidence type="ECO:0000256" key="7">
    <source>
        <dbReference type="ARBA" id="ARBA00022679"/>
    </source>
</evidence>
<dbReference type="GO" id="GO:0006096">
    <property type="term" value="P:glycolytic process"/>
    <property type="evidence" value="ECO:0007669"/>
    <property type="project" value="UniProtKB-UniRule"/>
</dbReference>
<dbReference type="CDD" id="cd00318">
    <property type="entry name" value="Phosphoglycerate_kinase"/>
    <property type="match status" value="1"/>
</dbReference>
<feature type="binding site" evidence="12 14">
    <location>
        <position position="331"/>
    </location>
    <ligand>
        <name>ATP</name>
        <dbReference type="ChEBI" id="CHEBI:30616"/>
    </ligand>
</feature>
<gene>
    <name evidence="12" type="primary">pgk</name>
    <name evidence="16" type="ORF">SAMN06265171_102566</name>
</gene>
<comment type="pathway">
    <text evidence="2 12">Carbohydrate degradation; glycolysis; pyruvate from D-glyceraldehyde 3-phosphate: step 2/5.</text>
</comment>
<dbReference type="GO" id="GO:0004618">
    <property type="term" value="F:phosphoglycerate kinase activity"/>
    <property type="evidence" value="ECO:0007669"/>
    <property type="project" value="UniProtKB-UniRule"/>
</dbReference>
<dbReference type="FunFam" id="3.40.50.1260:FF:000006">
    <property type="entry name" value="Phosphoglycerate kinase"/>
    <property type="match status" value="1"/>
</dbReference>
<evidence type="ECO:0000256" key="5">
    <source>
        <dbReference type="ARBA" id="ARBA00013061"/>
    </source>
</evidence>
<comment type="subcellular location">
    <subcellularLocation>
        <location evidence="12">Cytoplasm</location>
    </subcellularLocation>
</comment>
<feature type="binding site" evidence="13">
    <location>
        <position position="188"/>
    </location>
    <ligand>
        <name>(2R)-3-phosphoglycerate</name>
        <dbReference type="ChEBI" id="CHEBI:58272"/>
    </ligand>
</feature>
<feature type="binding site" evidence="13">
    <location>
        <position position="155"/>
    </location>
    <ligand>
        <name>(2R)-3-phosphoglycerate</name>
        <dbReference type="ChEBI" id="CHEBI:58272"/>
    </ligand>
</feature>
<comment type="similarity">
    <text evidence="3 12 15">Belongs to the phosphoglycerate kinase family.</text>
</comment>
<feature type="binding site" evidence="13">
    <location>
        <position position="73"/>
    </location>
    <ligand>
        <name>(2R)-3-phosphoglycerate</name>
        <dbReference type="ChEBI" id="CHEBI:58272"/>
    </ligand>
</feature>
<comment type="subunit">
    <text evidence="4 12">Monomer.</text>
</comment>
<evidence type="ECO:0000256" key="9">
    <source>
        <dbReference type="ARBA" id="ARBA00022777"/>
    </source>
</evidence>
<dbReference type="EC" id="2.7.2.3" evidence="5 12"/>
<evidence type="ECO:0000256" key="10">
    <source>
        <dbReference type="ARBA" id="ARBA00022840"/>
    </source>
</evidence>
<dbReference type="EMBL" id="FXTC01000002">
    <property type="protein sequence ID" value="SMO55563.1"/>
    <property type="molecule type" value="Genomic_DNA"/>
</dbReference>
<dbReference type="SUPFAM" id="SSF53748">
    <property type="entry name" value="Phosphoglycerate kinase"/>
    <property type="match status" value="1"/>
</dbReference>
<evidence type="ECO:0000256" key="6">
    <source>
        <dbReference type="ARBA" id="ARBA00016471"/>
    </source>
</evidence>
<evidence type="ECO:0000256" key="12">
    <source>
        <dbReference type="HAMAP-Rule" id="MF_00145"/>
    </source>
</evidence>
<evidence type="ECO:0000256" key="15">
    <source>
        <dbReference type="RuleBase" id="RU000532"/>
    </source>
</evidence>
<dbReference type="UniPathway" id="UPA00109">
    <property type="reaction ID" value="UER00185"/>
</dbReference>
<evidence type="ECO:0000313" key="17">
    <source>
        <dbReference type="Proteomes" id="UP000316916"/>
    </source>
</evidence>
<dbReference type="PANTHER" id="PTHR11406:SF23">
    <property type="entry name" value="PHOSPHOGLYCERATE KINASE 1, CHLOROPLASTIC-RELATED"/>
    <property type="match status" value="1"/>
</dbReference>
<proteinExistence type="inferred from homology"/>
<feature type="binding site" evidence="12">
    <location>
        <position position="188"/>
    </location>
    <ligand>
        <name>substrate</name>
    </ligand>
</feature>
<name>A0A521C849_9FLAO</name>
<feature type="binding site" evidence="12 13">
    <location>
        <begin position="57"/>
        <end position="59"/>
    </location>
    <ligand>
        <name>substrate</name>
    </ligand>
</feature>
<evidence type="ECO:0000256" key="2">
    <source>
        <dbReference type="ARBA" id="ARBA00004838"/>
    </source>
</evidence>
<feature type="binding site" evidence="12 14">
    <location>
        <begin position="391"/>
        <end position="394"/>
    </location>
    <ligand>
        <name>ATP</name>
        <dbReference type="ChEBI" id="CHEBI:30616"/>
    </ligand>
</feature>
<dbReference type="Gene3D" id="3.40.50.1260">
    <property type="entry name" value="Phosphoglycerate kinase, N-terminal domain"/>
    <property type="match status" value="2"/>
</dbReference>
<dbReference type="GO" id="GO:0005829">
    <property type="term" value="C:cytosol"/>
    <property type="evidence" value="ECO:0007669"/>
    <property type="project" value="TreeGrafter"/>
</dbReference>
<dbReference type="Proteomes" id="UP000316916">
    <property type="component" value="Unassembled WGS sequence"/>
</dbReference>
<keyword evidence="17" id="KW-1185">Reference proteome</keyword>
<dbReference type="FunFam" id="3.40.50.1260:FF:000003">
    <property type="entry name" value="Phosphoglycerate kinase"/>
    <property type="match status" value="1"/>
</dbReference>
<dbReference type="HAMAP" id="MF_00145">
    <property type="entry name" value="Phosphoglyc_kinase"/>
    <property type="match status" value="1"/>
</dbReference>
<dbReference type="Pfam" id="PF00162">
    <property type="entry name" value="PGK"/>
    <property type="match status" value="1"/>
</dbReference>
<dbReference type="InterPro" id="IPR001576">
    <property type="entry name" value="Phosphoglycerate_kinase"/>
</dbReference>
<evidence type="ECO:0000256" key="14">
    <source>
        <dbReference type="PIRSR" id="PIRSR000724-2"/>
    </source>
</evidence>
<keyword evidence="10 12" id="KW-0067">ATP-binding</keyword>
<dbReference type="InterPro" id="IPR036043">
    <property type="entry name" value="Phosphoglycerate_kinase_sf"/>
</dbReference>
<evidence type="ECO:0000313" key="16">
    <source>
        <dbReference type="EMBL" id="SMO55563.1"/>
    </source>
</evidence>
<evidence type="ECO:0000256" key="3">
    <source>
        <dbReference type="ARBA" id="ARBA00008982"/>
    </source>
</evidence>
<evidence type="ECO:0000256" key="4">
    <source>
        <dbReference type="ARBA" id="ARBA00011245"/>
    </source>
</evidence>
<keyword evidence="9 12" id="KW-0418">Kinase</keyword>
<dbReference type="GO" id="GO:0005524">
    <property type="term" value="F:ATP binding"/>
    <property type="evidence" value="ECO:0007669"/>
    <property type="project" value="UniProtKB-KW"/>
</dbReference>
<sequence>MKQKFNEIYEIAFAGFTENQTGICPKEFHPTQKKINLRMKTINDFNFKDKKALVRVDFNVPQDDQLKVTDNTRIVAVKPTVEKILNDGGSVILITHLGRPKGEVKDEFSLKHILGEVSAVLGQEVKFVDECIGEKAEQAAAELKPGEILLLENVRFHNEEEKGDAGFAEKLSKLGDAYVNDAFGTAHRAHASTAVIAQYFPSTKYFGLLMANELQAIDKVLKSGERPVTAILGGSKVSTKITIIENILPAVDNLIIGGGMAFTFIKALGGKIGNSLVEEDKLPLALEILGKAKEHKVKVYLPSDAIIAESFSNDVERKEADIYAIPEGWMGLDAGHKSRDQFNDVLLNSRTILWNGPIGVFEMSNFAGGTVALGESIAEATRLGAFSLVGGGDSVAFVKQFGYADQVSYVSTGGGAMLESLEGLELPGVAAINN</sequence>
<keyword evidence="11 12" id="KW-0324">Glycolysis</keyword>
<protein>
    <recommendedName>
        <fullName evidence="6 12">Phosphoglycerate kinase</fullName>
        <ecNumber evidence="5 12">2.7.2.3</ecNumber>
    </recommendedName>
</protein>
<keyword evidence="12" id="KW-0963">Cytoplasm</keyword>
<feature type="binding site" evidence="12">
    <location>
        <position position="155"/>
    </location>
    <ligand>
        <name>substrate</name>
    </ligand>
</feature>
<evidence type="ECO:0000256" key="1">
    <source>
        <dbReference type="ARBA" id="ARBA00000642"/>
    </source>
</evidence>
<accession>A0A521C849</accession>
<dbReference type="AlphaFoldDB" id="A0A521C849"/>
<feature type="binding site" evidence="12 14">
    <location>
        <position position="362"/>
    </location>
    <ligand>
        <name>ATP</name>
        <dbReference type="ChEBI" id="CHEBI:30616"/>
    </ligand>
</feature>
<keyword evidence="7 12" id="KW-0808">Transferase</keyword>
<evidence type="ECO:0000256" key="11">
    <source>
        <dbReference type="ARBA" id="ARBA00023152"/>
    </source>
</evidence>